<protein>
    <submittedName>
        <fullName evidence="2">Uncharacterized protein</fullName>
    </submittedName>
</protein>
<keyword evidence="3" id="KW-1185">Reference proteome</keyword>
<evidence type="ECO:0000256" key="1">
    <source>
        <dbReference type="SAM" id="Phobius"/>
    </source>
</evidence>
<feature type="transmembrane region" description="Helical" evidence="1">
    <location>
        <begin position="20"/>
        <end position="42"/>
    </location>
</feature>
<proteinExistence type="predicted"/>
<keyword evidence="1" id="KW-1133">Transmembrane helix</keyword>
<evidence type="ECO:0000313" key="3">
    <source>
        <dbReference type="Proteomes" id="UP000271469"/>
    </source>
</evidence>
<feature type="transmembrane region" description="Helical" evidence="1">
    <location>
        <begin position="82"/>
        <end position="101"/>
    </location>
</feature>
<dbReference type="InterPro" id="IPR036259">
    <property type="entry name" value="MFS_trans_sf"/>
</dbReference>
<gene>
    <name evidence="2" type="ORF">D7316_03744</name>
</gene>
<sequence>MTDEPPRNSLGDKDGRERVLVIVLALAGAVSTLALSMLPVIAGVPHNPVFAALIGAVNTIGYLAIILIAAQSPLRWWLVRRVSLAMIGASVLAAIAAVTILDDSSGGSGFLLAMSALMAVVIVAVSNLRDSSPGEESSPPRER</sequence>
<dbReference type="SUPFAM" id="SSF103473">
    <property type="entry name" value="MFS general substrate transporter"/>
    <property type="match status" value="1"/>
</dbReference>
<dbReference type="RefSeq" id="WP_124709547.1">
    <property type="nucleotide sequence ID" value="NZ_CP033972.1"/>
</dbReference>
<keyword evidence="1" id="KW-0472">Membrane</keyword>
<evidence type="ECO:0000313" key="2">
    <source>
        <dbReference type="EMBL" id="AZG47136.1"/>
    </source>
</evidence>
<dbReference type="KEGG" id="gom:D7316_03744"/>
<reference evidence="2 3" key="1">
    <citation type="submission" date="2018-11" db="EMBL/GenBank/DDBJ databases">
        <title>Gordonia insulae sp. nov., isolated from an island soil.</title>
        <authorList>
            <person name="Kim Y.S."/>
            <person name="Kim S.B."/>
        </authorList>
    </citation>
    <scope>NUCLEOTIDE SEQUENCE [LARGE SCALE GENOMIC DNA]</scope>
    <source>
        <strain evidence="2 3">MMS17-SY073</strain>
    </source>
</reference>
<dbReference type="Proteomes" id="UP000271469">
    <property type="component" value="Chromosome"/>
</dbReference>
<name>A0A3G8JQ90_9ACTN</name>
<feature type="transmembrane region" description="Helical" evidence="1">
    <location>
        <begin position="107"/>
        <end position="128"/>
    </location>
</feature>
<organism evidence="2 3">
    <name type="scientific">Gordonia insulae</name>
    <dbReference type="NCBI Taxonomy" id="2420509"/>
    <lineage>
        <taxon>Bacteria</taxon>
        <taxon>Bacillati</taxon>
        <taxon>Actinomycetota</taxon>
        <taxon>Actinomycetes</taxon>
        <taxon>Mycobacteriales</taxon>
        <taxon>Gordoniaceae</taxon>
        <taxon>Gordonia</taxon>
    </lineage>
</organism>
<dbReference type="AlphaFoldDB" id="A0A3G8JQ90"/>
<accession>A0A3G8JQ90</accession>
<keyword evidence="1" id="KW-0812">Transmembrane</keyword>
<feature type="transmembrane region" description="Helical" evidence="1">
    <location>
        <begin position="48"/>
        <end position="70"/>
    </location>
</feature>
<dbReference type="EMBL" id="CP033972">
    <property type="protein sequence ID" value="AZG47136.1"/>
    <property type="molecule type" value="Genomic_DNA"/>
</dbReference>